<dbReference type="STRING" id="1705562.AMS69_10880"/>
<evidence type="ECO:0000313" key="4">
    <source>
        <dbReference type="Proteomes" id="UP000037729"/>
    </source>
</evidence>
<dbReference type="Gene3D" id="2.60.40.680">
    <property type="match status" value="1"/>
</dbReference>
<evidence type="ECO:0000256" key="1">
    <source>
        <dbReference type="SAM" id="MobiDB-lite"/>
    </source>
</evidence>
<accession>A0A0M9AIX1</accession>
<dbReference type="EMBL" id="LIUF01000003">
    <property type="protein sequence ID" value="KOX92949.1"/>
    <property type="molecule type" value="Genomic_DNA"/>
</dbReference>
<dbReference type="Proteomes" id="UP000037729">
    <property type="component" value="Unassembled WGS sequence"/>
</dbReference>
<protein>
    <submittedName>
        <fullName evidence="3">Cell surface protein</fullName>
    </submittedName>
</protein>
<feature type="compositionally biased region" description="Polar residues" evidence="1">
    <location>
        <begin position="209"/>
        <end position="222"/>
    </location>
</feature>
<sequence length="249" mass="24105">MTDDTTCSIRGCVRAAGILLALVALVCLAGTVPALTAGQSTPTISIETDSVAAGETMAVPVVLTSAPDGLAGYQLELTVDDPAVARFENASYPDSLSLTTDPVISADGGTITLEAADLDGQIEPGASDVTLATIQLAGVDGGETQVTVASSQIDADGGGAVEPATEPTALAVSPGAMTEPAAAATEASSPASEPTAESAGTANAAGPTVDNSTGGEQSTTGANGALPIALVLASLATVAALAARTSRQP</sequence>
<keyword evidence="4" id="KW-1185">Reference proteome</keyword>
<dbReference type="RefSeq" id="WP_053968095.1">
    <property type="nucleotide sequence ID" value="NZ_LIUF01000003.1"/>
</dbReference>
<dbReference type="AlphaFoldDB" id="A0A0M9AIX1"/>
<comment type="caution">
    <text evidence="3">The sequence shown here is derived from an EMBL/GenBank/DDBJ whole genome shotgun (WGS) entry which is preliminary data.</text>
</comment>
<evidence type="ECO:0000313" key="3">
    <source>
        <dbReference type="EMBL" id="KOX92949.1"/>
    </source>
</evidence>
<keyword evidence="2" id="KW-0472">Membrane</keyword>
<dbReference type="GO" id="GO:0030246">
    <property type="term" value="F:carbohydrate binding"/>
    <property type="evidence" value="ECO:0007669"/>
    <property type="project" value="InterPro"/>
</dbReference>
<dbReference type="PATRIC" id="fig|1705562.3.peg.358"/>
<feature type="region of interest" description="Disordered" evidence="1">
    <location>
        <begin position="175"/>
        <end position="222"/>
    </location>
</feature>
<name>A0A0M9AIX1_9EURY</name>
<evidence type="ECO:0000256" key="2">
    <source>
        <dbReference type="SAM" id="Phobius"/>
    </source>
</evidence>
<proteinExistence type="predicted"/>
<dbReference type="InterPro" id="IPR008965">
    <property type="entry name" value="CBM2/CBM3_carb-bd_dom_sf"/>
</dbReference>
<dbReference type="SUPFAM" id="SSF49384">
    <property type="entry name" value="Carbohydrate-binding domain"/>
    <property type="match status" value="1"/>
</dbReference>
<feature type="compositionally biased region" description="Low complexity" evidence="1">
    <location>
        <begin position="178"/>
        <end position="199"/>
    </location>
</feature>
<reference evidence="3 4" key="1">
    <citation type="submission" date="2015-08" db="EMBL/GenBank/DDBJ databases">
        <title>Genomes of Isolates from Cabo Rojo, PR.</title>
        <authorList>
            <person name="Sanchez-Nieves R.L."/>
            <person name="Montalvo-Rodriguez R."/>
        </authorList>
    </citation>
    <scope>NUCLEOTIDE SEQUENCE [LARGE SCALE GENOMIC DNA]</scope>
    <source>
        <strain evidence="3 4">SL3</strain>
    </source>
</reference>
<organism evidence="3 4">
    <name type="scientific">Haloarcula rubripromontorii</name>
    <dbReference type="NCBI Taxonomy" id="1705562"/>
    <lineage>
        <taxon>Archaea</taxon>
        <taxon>Methanobacteriati</taxon>
        <taxon>Methanobacteriota</taxon>
        <taxon>Stenosarchaea group</taxon>
        <taxon>Halobacteria</taxon>
        <taxon>Halobacteriales</taxon>
        <taxon>Haloarculaceae</taxon>
        <taxon>Haloarcula</taxon>
    </lineage>
</organism>
<feature type="transmembrane region" description="Helical" evidence="2">
    <location>
        <begin position="12"/>
        <end position="35"/>
    </location>
</feature>
<dbReference type="OrthoDB" id="205091at2157"/>
<gene>
    <name evidence="3" type="ORF">AMS69_10880</name>
</gene>
<keyword evidence="2" id="KW-0812">Transmembrane</keyword>
<keyword evidence="2" id="KW-1133">Transmembrane helix</keyword>